<dbReference type="PRINTS" id="PR00598">
    <property type="entry name" value="HTHMARR"/>
</dbReference>
<dbReference type="AlphaFoldDB" id="A0A6P1D3Z9"/>
<name>A0A6P1D3Z9_9NOCA</name>
<sequence>MTDSTTDAVDAIAAQWRRERPDLDLEAMAVLGRLARLEAVARREVEAVFTAHGLQRGEFDVLAALRRAGDPFELNPSVLADTLMLSRAGMTGRLDRLESAGLVRRIADAADRRAIRVALTEAGRTLIDTVVTAHTANETRLLAVLSAADRRELDRIVRILLTGLESDTPDPGLVAGTMGVARCSGPGLGPVIP</sequence>
<dbReference type="PANTHER" id="PTHR42756">
    <property type="entry name" value="TRANSCRIPTIONAL REGULATOR, MARR"/>
    <property type="match status" value="1"/>
</dbReference>
<evidence type="ECO:0000259" key="4">
    <source>
        <dbReference type="PROSITE" id="PS50995"/>
    </source>
</evidence>
<dbReference type="EMBL" id="JAAGUZ010000001">
    <property type="protein sequence ID" value="NEW42892.1"/>
    <property type="molecule type" value="Genomic_DNA"/>
</dbReference>
<evidence type="ECO:0000313" key="6">
    <source>
        <dbReference type="Proteomes" id="UP000468928"/>
    </source>
</evidence>
<protein>
    <submittedName>
        <fullName evidence="5">MarR family transcriptional regulator</fullName>
    </submittedName>
</protein>
<dbReference type="SMART" id="SM00347">
    <property type="entry name" value="HTH_MARR"/>
    <property type="match status" value="1"/>
</dbReference>
<feature type="domain" description="HTH marR-type" evidence="4">
    <location>
        <begin position="24"/>
        <end position="162"/>
    </location>
</feature>
<dbReference type="InterPro" id="IPR036388">
    <property type="entry name" value="WH-like_DNA-bd_sf"/>
</dbReference>
<evidence type="ECO:0000313" key="5">
    <source>
        <dbReference type="EMBL" id="NEW42892.1"/>
    </source>
</evidence>
<proteinExistence type="predicted"/>
<dbReference type="Pfam" id="PF12802">
    <property type="entry name" value="MarR_2"/>
    <property type="match status" value="1"/>
</dbReference>
<dbReference type="GO" id="GO:0003677">
    <property type="term" value="F:DNA binding"/>
    <property type="evidence" value="ECO:0007669"/>
    <property type="project" value="UniProtKB-KW"/>
</dbReference>
<dbReference type="GO" id="GO:0003700">
    <property type="term" value="F:DNA-binding transcription factor activity"/>
    <property type="evidence" value="ECO:0007669"/>
    <property type="project" value="InterPro"/>
</dbReference>
<keyword evidence="3" id="KW-0804">Transcription</keyword>
<dbReference type="Gene3D" id="1.10.10.10">
    <property type="entry name" value="Winged helix-like DNA-binding domain superfamily/Winged helix DNA-binding domain"/>
    <property type="match status" value="1"/>
</dbReference>
<dbReference type="PANTHER" id="PTHR42756:SF1">
    <property type="entry name" value="TRANSCRIPTIONAL REPRESSOR OF EMRAB OPERON"/>
    <property type="match status" value="1"/>
</dbReference>
<evidence type="ECO:0000256" key="2">
    <source>
        <dbReference type="ARBA" id="ARBA00023125"/>
    </source>
</evidence>
<comment type="caution">
    <text evidence="5">The sequence shown here is derived from an EMBL/GenBank/DDBJ whole genome shotgun (WGS) entry which is preliminary data.</text>
</comment>
<dbReference type="Proteomes" id="UP000468928">
    <property type="component" value="Unassembled WGS sequence"/>
</dbReference>
<gene>
    <name evidence="5" type="ORF">GV789_00225</name>
</gene>
<organism evidence="5 6">
    <name type="scientific">Nocardia cyriacigeorgica</name>
    <dbReference type="NCBI Taxonomy" id="135487"/>
    <lineage>
        <taxon>Bacteria</taxon>
        <taxon>Bacillati</taxon>
        <taxon>Actinomycetota</taxon>
        <taxon>Actinomycetes</taxon>
        <taxon>Mycobacteriales</taxon>
        <taxon>Nocardiaceae</taxon>
        <taxon>Nocardia</taxon>
    </lineage>
</organism>
<dbReference type="PROSITE" id="PS50995">
    <property type="entry name" value="HTH_MARR_2"/>
    <property type="match status" value="1"/>
</dbReference>
<evidence type="ECO:0000256" key="1">
    <source>
        <dbReference type="ARBA" id="ARBA00023015"/>
    </source>
</evidence>
<dbReference type="SUPFAM" id="SSF46785">
    <property type="entry name" value="Winged helix' DNA-binding domain"/>
    <property type="match status" value="1"/>
</dbReference>
<reference evidence="5 6" key="1">
    <citation type="submission" date="2020-01" db="EMBL/GenBank/DDBJ databases">
        <title>Genetics and antimicrobial susceptibilities of Nocardia species isolated from the soil; a comparison with species isolated from humans.</title>
        <authorList>
            <person name="Carrasco G."/>
            <person name="Monzon S."/>
            <person name="Sansegundo M."/>
            <person name="Garcia E."/>
            <person name="Garrido N."/>
            <person name="Medina M.J."/>
            <person name="Villalon P."/>
            <person name="Ramirez-Arocha A.C."/>
            <person name="Jimenez P."/>
            <person name="Cuesta I."/>
            <person name="Valdezate S."/>
        </authorList>
    </citation>
    <scope>NUCLEOTIDE SEQUENCE [LARGE SCALE GENOMIC DNA]</scope>
    <source>
        <strain evidence="5 6">CNM20110639</strain>
    </source>
</reference>
<evidence type="ECO:0000256" key="3">
    <source>
        <dbReference type="ARBA" id="ARBA00023163"/>
    </source>
</evidence>
<keyword evidence="2" id="KW-0238">DNA-binding</keyword>
<accession>A0A6P1D3Z9</accession>
<dbReference type="RefSeq" id="WP_163828167.1">
    <property type="nucleotide sequence ID" value="NZ_JAAGUZ010000001.1"/>
</dbReference>
<dbReference type="InterPro" id="IPR000835">
    <property type="entry name" value="HTH_MarR-typ"/>
</dbReference>
<keyword evidence="1" id="KW-0805">Transcription regulation</keyword>
<dbReference type="InterPro" id="IPR036390">
    <property type="entry name" value="WH_DNA-bd_sf"/>
</dbReference>